<proteinExistence type="inferred from homology"/>
<dbReference type="GO" id="GO:0009069">
    <property type="term" value="P:serine family amino acid metabolic process"/>
    <property type="evidence" value="ECO:0007669"/>
    <property type="project" value="UniProtKB-ARBA"/>
</dbReference>
<feature type="non-terminal residue" evidence="6">
    <location>
        <position position="1"/>
    </location>
</feature>
<dbReference type="AlphaFoldDB" id="X0ZUQ4"/>
<dbReference type="InterPro" id="IPR001926">
    <property type="entry name" value="TrpB-like_PALP"/>
</dbReference>
<comment type="cofactor">
    <cofactor evidence="1">
        <name>pyridoxal 5'-phosphate</name>
        <dbReference type="ChEBI" id="CHEBI:597326"/>
    </cofactor>
</comment>
<organism evidence="6">
    <name type="scientific">marine sediment metagenome</name>
    <dbReference type="NCBI Taxonomy" id="412755"/>
    <lineage>
        <taxon>unclassified sequences</taxon>
        <taxon>metagenomes</taxon>
        <taxon>ecological metagenomes</taxon>
    </lineage>
</organism>
<dbReference type="EMBL" id="BART01001830">
    <property type="protein sequence ID" value="GAG73485.1"/>
    <property type="molecule type" value="Genomic_DNA"/>
</dbReference>
<gene>
    <name evidence="6" type="ORF">S01H4_06074</name>
</gene>
<accession>X0ZUQ4</accession>
<reference evidence="6" key="1">
    <citation type="journal article" date="2014" name="Front. Microbiol.">
        <title>High frequency of phylogenetically diverse reductive dehalogenase-homologous genes in deep subseafloor sedimentary metagenomes.</title>
        <authorList>
            <person name="Kawai M."/>
            <person name="Futagami T."/>
            <person name="Toyoda A."/>
            <person name="Takaki Y."/>
            <person name="Nishi S."/>
            <person name="Hori S."/>
            <person name="Arai W."/>
            <person name="Tsubouchi T."/>
            <person name="Morono Y."/>
            <person name="Uchiyama I."/>
            <person name="Ito T."/>
            <person name="Fujiyama A."/>
            <person name="Inagaki F."/>
            <person name="Takami H."/>
        </authorList>
    </citation>
    <scope>NUCLEOTIDE SEQUENCE</scope>
    <source>
        <strain evidence="6">Expedition CK06-06</strain>
    </source>
</reference>
<name>X0ZUQ4_9ZZZZ</name>
<sequence length="139" mass="14957">NEVDTFVMSIGTGGTIMGVAEVLKKKLPDVRIVGAIPASSKKGMDPGTPYPRTDISGGIVSDISDRPDLIDEIFRVSDDDAIKMTHRLTKEEGLFAGVSSGANVLVALKEAKKLGKGKNVVTILPDNRDRYLTDEHYVT</sequence>
<dbReference type="GO" id="GO:0006534">
    <property type="term" value="P:cysteine metabolic process"/>
    <property type="evidence" value="ECO:0007669"/>
    <property type="project" value="UniProtKB-ARBA"/>
</dbReference>
<dbReference type="InterPro" id="IPR036052">
    <property type="entry name" value="TrpB-like_PALP_sf"/>
</dbReference>
<dbReference type="Gene3D" id="3.40.50.1100">
    <property type="match status" value="1"/>
</dbReference>
<dbReference type="SUPFAM" id="SSF53686">
    <property type="entry name" value="Tryptophan synthase beta subunit-like PLP-dependent enzymes"/>
    <property type="match status" value="1"/>
</dbReference>
<feature type="domain" description="Tryptophan synthase beta chain-like PALP" evidence="5">
    <location>
        <begin position="2"/>
        <end position="126"/>
    </location>
</feature>
<evidence type="ECO:0000256" key="1">
    <source>
        <dbReference type="ARBA" id="ARBA00001933"/>
    </source>
</evidence>
<dbReference type="FunFam" id="3.40.50.1100:FF:000118">
    <property type="entry name" value="Related to CYS4-cystathionine beta-synthase"/>
    <property type="match status" value="1"/>
</dbReference>
<evidence type="ECO:0000256" key="3">
    <source>
        <dbReference type="ARBA" id="ARBA00022898"/>
    </source>
</evidence>
<evidence type="ECO:0000259" key="5">
    <source>
        <dbReference type="Pfam" id="PF00291"/>
    </source>
</evidence>
<dbReference type="GO" id="GO:0044272">
    <property type="term" value="P:sulfur compound biosynthetic process"/>
    <property type="evidence" value="ECO:0007669"/>
    <property type="project" value="UniProtKB-ARBA"/>
</dbReference>
<feature type="region of interest" description="Disordered" evidence="4">
    <location>
        <begin position="38"/>
        <end position="57"/>
    </location>
</feature>
<dbReference type="PANTHER" id="PTHR10314">
    <property type="entry name" value="CYSTATHIONINE BETA-SYNTHASE"/>
    <property type="match status" value="1"/>
</dbReference>
<comment type="similarity">
    <text evidence="2">Belongs to the cysteine synthase/cystathionine beta-synthase family.</text>
</comment>
<evidence type="ECO:0000256" key="2">
    <source>
        <dbReference type="ARBA" id="ARBA00007103"/>
    </source>
</evidence>
<evidence type="ECO:0000313" key="6">
    <source>
        <dbReference type="EMBL" id="GAG73485.1"/>
    </source>
</evidence>
<dbReference type="InterPro" id="IPR050214">
    <property type="entry name" value="Cys_Synth/Cystath_Beta-Synth"/>
</dbReference>
<dbReference type="Pfam" id="PF00291">
    <property type="entry name" value="PALP"/>
    <property type="match status" value="1"/>
</dbReference>
<keyword evidence="3" id="KW-0663">Pyridoxal phosphate</keyword>
<evidence type="ECO:0000256" key="4">
    <source>
        <dbReference type="SAM" id="MobiDB-lite"/>
    </source>
</evidence>
<protein>
    <recommendedName>
        <fullName evidence="5">Tryptophan synthase beta chain-like PALP domain-containing protein</fullName>
    </recommendedName>
</protein>
<comment type="caution">
    <text evidence="6">The sequence shown here is derived from an EMBL/GenBank/DDBJ whole genome shotgun (WGS) entry which is preliminary data.</text>
</comment>